<dbReference type="PROSITE" id="PS50887">
    <property type="entry name" value="GGDEF"/>
    <property type="match status" value="1"/>
</dbReference>
<feature type="transmembrane region" description="Helical" evidence="1">
    <location>
        <begin position="162"/>
        <end position="182"/>
    </location>
</feature>
<dbReference type="Proteomes" id="UP000565468">
    <property type="component" value="Unassembled WGS sequence"/>
</dbReference>
<reference evidence="3 4" key="1">
    <citation type="submission" date="2020-04" db="EMBL/GenBank/DDBJ databases">
        <title>Paenibacillus algicola sp. nov., a novel marine bacterium producing alginate lyase.</title>
        <authorList>
            <person name="Huang H."/>
        </authorList>
    </citation>
    <scope>NUCLEOTIDE SEQUENCE [LARGE SCALE GENOMIC DNA]</scope>
    <source>
        <strain evidence="3 4">L7-75</strain>
    </source>
</reference>
<dbReference type="AlphaFoldDB" id="A0A848M5G9"/>
<dbReference type="InterPro" id="IPR000160">
    <property type="entry name" value="GGDEF_dom"/>
</dbReference>
<evidence type="ECO:0000256" key="1">
    <source>
        <dbReference type="SAM" id="Phobius"/>
    </source>
</evidence>
<evidence type="ECO:0000313" key="4">
    <source>
        <dbReference type="Proteomes" id="UP000565468"/>
    </source>
</evidence>
<feature type="transmembrane region" description="Helical" evidence="1">
    <location>
        <begin position="131"/>
        <end position="150"/>
    </location>
</feature>
<protein>
    <submittedName>
        <fullName evidence="3">GGDEF domain-containing protein</fullName>
    </submittedName>
</protein>
<dbReference type="SMART" id="SM00267">
    <property type="entry name" value="GGDEF"/>
    <property type="match status" value="1"/>
</dbReference>
<dbReference type="CDD" id="cd01949">
    <property type="entry name" value="GGDEF"/>
    <property type="match status" value="1"/>
</dbReference>
<keyword evidence="1" id="KW-0472">Membrane</keyword>
<feature type="transmembrane region" description="Helical" evidence="1">
    <location>
        <begin position="54"/>
        <end position="71"/>
    </location>
</feature>
<feature type="transmembrane region" description="Helical" evidence="1">
    <location>
        <begin position="78"/>
        <end position="99"/>
    </location>
</feature>
<dbReference type="NCBIfam" id="TIGR00254">
    <property type="entry name" value="GGDEF"/>
    <property type="match status" value="1"/>
</dbReference>
<dbReference type="EMBL" id="JABBPN010000004">
    <property type="protein sequence ID" value="NMO95352.1"/>
    <property type="molecule type" value="Genomic_DNA"/>
</dbReference>
<feature type="domain" description="GGDEF" evidence="2">
    <location>
        <begin position="222"/>
        <end position="345"/>
    </location>
</feature>
<name>A0A848M5G9_PAELE</name>
<organism evidence="3 4">
    <name type="scientific">Paenibacillus lemnae</name>
    <dbReference type="NCBI Taxonomy" id="1330551"/>
    <lineage>
        <taxon>Bacteria</taxon>
        <taxon>Bacillati</taxon>
        <taxon>Bacillota</taxon>
        <taxon>Bacilli</taxon>
        <taxon>Bacillales</taxon>
        <taxon>Paenibacillaceae</taxon>
        <taxon>Paenibacillus</taxon>
    </lineage>
</organism>
<accession>A0A848M5G9</accession>
<sequence length="358" mass="40489">MMLVICLLMYTRQRKKAYVLMAAAFSLIMTYEGLNIHPLFSQSLLLHSQDVYRPIQLFSFVLLNAAVFLLYRRMRRMHYILILVAGILLGLPSVVPGSVVSSWSVLYLDAMEWVLILISFTRIAPYIGHRVTYTAGLSAYAVWAAVHNVYTYLDANPETLSLTQWVSVLPLCLYSLIFFILFQRIMEQMQFIYRSSITDGLTGLYNRRYFMKHLNRYVSQGVKVSAIFCDIDNFKKLNDTQGHARADEVLKQTANILEEELAGLGLAGRYGGEELVALVVSRGGRVSQVAENIRKRIEQETIVTVSVGHSSLRRGVTGDGLMKQADQAMYHSKTSGKNRVTDYRLMGSRPASKRETSG</sequence>
<dbReference type="SUPFAM" id="SSF55073">
    <property type="entry name" value="Nucleotide cyclase"/>
    <property type="match status" value="1"/>
</dbReference>
<gene>
    <name evidence="3" type="ORF">HII30_06075</name>
</gene>
<dbReference type="InterPro" id="IPR050469">
    <property type="entry name" value="Diguanylate_Cyclase"/>
</dbReference>
<evidence type="ECO:0000313" key="3">
    <source>
        <dbReference type="EMBL" id="NMO95352.1"/>
    </source>
</evidence>
<feature type="transmembrane region" description="Helical" evidence="1">
    <location>
        <begin position="105"/>
        <end position="124"/>
    </location>
</feature>
<comment type="caution">
    <text evidence="3">The sequence shown here is derived from an EMBL/GenBank/DDBJ whole genome shotgun (WGS) entry which is preliminary data.</text>
</comment>
<dbReference type="Pfam" id="PF00990">
    <property type="entry name" value="GGDEF"/>
    <property type="match status" value="1"/>
</dbReference>
<proteinExistence type="predicted"/>
<dbReference type="InterPro" id="IPR029787">
    <property type="entry name" value="Nucleotide_cyclase"/>
</dbReference>
<keyword evidence="1" id="KW-0812">Transmembrane</keyword>
<feature type="transmembrane region" description="Helical" evidence="1">
    <location>
        <begin position="17"/>
        <end position="34"/>
    </location>
</feature>
<evidence type="ECO:0000259" key="2">
    <source>
        <dbReference type="PROSITE" id="PS50887"/>
    </source>
</evidence>
<dbReference type="PANTHER" id="PTHR45138">
    <property type="entry name" value="REGULATORY COMPONENTS OF SENSORY TRANSDUCTION SYSTEM"/>
    <property type="match status" value="1"/>
</dbReference>
<dbReference type="Gene3D" id="3.30.70.270">
    <property type="match status" value="1"/>
</dbReference>
<keyword evidence="1" id="KW-1133">Transmembrane helix</keyword>
<dbReference type="InterPro" id="IPR043128">
    <property type="entry name" value="Rev_trsase/Diguanyl_cyclase"/>
</dbReference>
<dbReference type="PANTHER" id="PTHR45138:SF9">
    <property type="entry name" value="DIGUANYLATE CYCLASE DGCM-RELATED"/>
    <property type="match status" value="1"/>
</dbReference>
<dbReference type="GO" id="GO:0052621">
    <property type="term" value="F:diguanylate cyclase activity"/>
    <property type="evidence" value="ECO:0007669"/>
    <property type="project" value="TreeGrafter"/>
</dbReference>
<keyword evidence="4" id="KW-1185">Reference proteome</keyword>